<protein>
    <submittedName>
        <fullName evidence="1">Uncharacterized protein</fullName>
    </submittedName>
</protein>
<sequence>MGTQLSLPFWLTKRICPERTEYCRNSRLPCNSALALANVVLLLWQATIFYEYEDTEKEKIELLEYFKSRGQEIAEDDGFEVLHCDDNAPTVCQLTDAEICSMVLMNSKTSVSESEGETQVEDKITIDISGSVEHRNKWT</sequence>
<reference evidence="1 2" key="1">
    <citation type="journal article" date="2019" name="Sci. Rep.">
        <title>Orb-weaving spider Araneus ventricosus genome elucidates the spidroin gene catalogue.</title>
        <authorList>
            <person name="Kono N."/>
            <person name="Nakamura H."/>
            <person name="Ohtoshi R."/>
            <person name="Moran D.A.P."/>
            <person name="Shinohara A."/>
            <person name="Yoshida Y."/>
            <person name="Fujiwara M."/>
            <person name="Mori M."/>
            <person name="Tomita M."/>
            <person name="Arakawa K."/>
        </authorList>
    </citation>
    <scope>NUCLEOTIDE SEQUENCE [LARGE SCALE GENOMIC DNA]</scope>
</reference>
<name>A0A4Y2EL58_ARAVE</name>
<gene>
    <name evidence="1" type="ORF">AVEN_54514_1</name>
</gene>
<evidence type="ECO:0000313" key="1">
    <source>
        <dbReference type="EMBL" id="GBM28736.1"/>
    </source>
</evidence>
<evidence type="ECO:0000313" key="2">
    <source>
        <dbReference type="Proteomes" id="UP000499080"/>
    </source>
</evidence>
<accession>A0A4Y2EL58</accession>
<dbReference type="EMBL" id="BGPR01000618">
    <property type="protein sequence ID" value="GBM28736.1"/>
    <property type="molecule type" value="Genomic_DNA"/>
</dbReference>
<dbReference type="OrthoDB" id="6471544at2759"/>
<keyword evidence="2" id="KW-1185">Reference proteome</keyword>
<organism evidence="1 2">
    <name type="scientific">Araneus ventricosus</name>
    <name type="common">Orbweaver spider</name>
    <name type="synonym">Epeira ventricosa</name>
    <dbReference type="NCBI Taxonomy" id="182803"/>
    <lineage>
        <taxon>Eukaryota</taxon>
        <taxon>Metazoa</taxon>
        <taxon>Ecdysozoa</taxon>
        <taxon>Arthropoda</taxon>
        <taxon>Chelicerata</taxon>
        <taxon>Arachnida</taxon>
        <taxon>Araneae</taxon>
        <taxon>Araneomorphae</taxon>
        <taxon>Entelegynae</taxon>
        <taxon>Araneoidea</taxon>
        <taxon>Araneidae</taxon>
        <taxon>Araneus</taxon>
    </lineage>
</organism>
<proteinExistence type="predicted"/>
<dbReference type="Proteomes" id="UP000499080">
    <property type="component" value="Unassembled WGS sequence"/>
</dbReference>
<comment type="caution">
    <text evidence="1">The sequence shown here is derived from an EMBL/GenBank/DDBJ whole genome shotgun (WGS) entry which is preliminary data.</text>
</comment>
<dbReference type="AlphaFoldDB" id="A0A4Y2EL58"/>